<feature type="binding site" evidence="7">
    <location>
        <begin position="127"/>
        <end position="133"/>
    </location>
    <ligand>
        <name>ATP</name>
        <dbReference type="ChEBI" id="CHEBI:30616"/>
    </ligand>
</feature>
<dbReference type="Pfam" id="PF02875">
    <property type="entry name" value="Mur_ligase_C"/>
    <property type="match status" value="1"/>
</dbReference>
<keyword evidence="3 7" id="KW-0963">Cytoplasm</keyword>
<dbReference type="Proteomes" id="UP000316855">
    <property type="component" value="Chromosome"/>
</dbReference>
<dbReference type="Gene3D" id="3.40.1190.10">
    <property type="entry name" value="Mur-like, catalytic domain"/>
    <property type="match status" value="1"/>
</dbReference>
<dbReference type="Gene3D" id="3.90.190.20">
    <property type="entry name" value="Mur ligase, C-terminal domain"/>
    <property type="match status" value="1"/>
</dbReference>
<keyword evidence="5 7" id="KW-0547">Nucleotide-binding</keyword>
<organism evidence="11 12">
    <name type="scientific">Gimesia algae</name>
    <dbReference type="NCBI Taxonomy" id="2527971"/>
    <lineage>
        <taxon>Bacteria</taxon>
        <taxon>Pseudomonadati</taxon>
        <taxon>Planctomycetota</taxon>
        <taxon>Planctomycetia</taxon>
        <taxon>Planctomycetales</taxon>
        <taxon>Planctomycetaceae</taxon>
        <taxon>Gimesia</taxon>
    </lineage>
</organism>
<dbReference type="PANTHER" id="PTHR43692:SF1">
    <property type="entry name" value="UDP-N-ACETYLMURAMOYLALANINE--D-GLUTAMATE LIGASE"/>
    <property type="match status" value="1"/>
</dbReference>
<evidence type="ECO:0000256" key="1">
    <source>
        <dbReference type="ARBA" id="ARBA00004496"/>
    </source>
</evidence>
<dbReference type="AlphaFoldDB" id="A0A517V7D2"/>
<name>A0A517V7D2_9PLAN</name>
<evidence type="ECO:0000313" key="12">
    <source>
        <dbReference type="Proteomes" id="UP000316855"/>
    </source>
</evidence>
<keyword evidence="6 7" id="KW-0067">ATP-binding</keyword>
<dbReference type="NCBIfam" id="TIGR01087">
    <property type="entry name" value="murD"/>
    <property type="match status" value="1"/>
</dbReference>
<dbReference type="GO" id="GO:0051301">
    <property type="term" value="P:cell division"/>
    <property type="evidence" value="ECO:0007669"/>
    <property type="project" value="UniProtKB-KW"/>
</dbReference>
<dbReference type="GO" id="GO:0005737">
    <property type="term" value="C:cytoplasm"/>
    <property type="evidence" value="ECO:0007669"/>
    <property type="project" value="UniProtKB-SubCell"/>
</dbReference>
<evidence type="ECO:0000313" key="11">
    <source>
        <dbReference type="EMBL" id="QDT88921.1"/>
    </source>
</evidence>
<evidence type="ECO:0000259" key="9">
    <source>
        <dbReference type="Pfam" id="PF02875"/>
    </source>
</evidence>
<keyword evidence="7 8" id="KW-0132">Cell division</keyword>
<dbReference type="UniPathway" id="UPA00219"/>
<accession>A0A517V7D2</accession>
<dbReference type="Pfam" id="PF21799">
    <property type="entry name" value="MurD-like_N"/>
    <property type="match status" value="1"/>
</dbReference>
<dbReference type="SUPFAM" id="SSF51984">
    <property type="entry name" value="MurCD N-terminal domain"/>
    <property type="match status" value="1"/>
</dbReference>
<dbReference type="EMBL" id="CP036343">
    <property type="protein sequence ID" value="QDT88921.1"/>
    <property type="molecule type" value="Genomic_DNA"/>
</dbReference>
<dbReference type="InterPro" id="IPR036615">
    <property type="entry name" value="Mur_ligase_C_dom_sf"/>
</dbReference>
<dbReference type="GO" id="GO:0071555">
    <property type="term" value="P:cell wall organization"/>
    <property type="evidence" value="ECO:0007669"/>
    <property type="project" value="UniProtKB-KW"/>
</dbReference>
<dbReference type="RefSeq" id="WP_145224047.1">
    <property type="nucleotide sequence ID" value="NZ_CP036343.1"/>
</dbReference>
<evidence type="ECO:0000256" key="8">
    <source>
        <dbReference type="RuleBase" id="RU003664"/>
    </source>
</evidence>
<dbReference type="SUPFAM" id="SSF53623">
    <property type="entry name" value="MurD-like peptide ligases, catalytic domain"/>
    <property type="match status" value="1"/>
</dbReference>
<dbReference type="Pfam" id="PF08245">
    <property type="entry name" value="Mur_ligase_M"/>
    <property type="match status" value="1"/>
</dbReference>
<dbReference type="SUPFAM" id="SSF53244">
    <property type="entry name" value="MurD-like peptide ligases, peptide-binding domain"/>
    <property type="match status" value="1"/>
</dbReference>
<keyword evidence="7 8" id="KW-0131">Cell cycle</keyword>
<keyword evidence="7 8" id="KW-0573">Peptidoglycan synthesis</keyword>
<keyword evidence="7 8" id="KW-0133">Cell shape</keyword>
<keyword evidence="7 8" id="KW-0961">Cell wall biogenesis/degradation</keyword>
<dbReference type="InterPro" id="IPR036565">
    <property type="entry name" value="Mur-like_cat_sf"/>
</dbReference>
<comment type="subcellular location">
    <subcellularLocation>
        <location evidence="1 7 8">Cytoplasm</location>
    </subcellularLocation>
</comment>
<comment type="function">
    <text evidence="7 8">Cell wall formation. Catalyzes the addition of glutamate to the nucleotide precursor UDP-N-acetylmuramoyl-L-alanine (UMA).</text>
</comment>
<keyword evidence="4 7" id="KW-0436">Ligase</keyword>
<dbReference type="Gene3D" id="3.40.50.720">
    <property type="entry name" value="NAD(P)-binding Rossmann-like Domain"/>
    <property type="match status" value="1"/>
</dbReference>
<evidence type="ECO:0000256" key="5">
    <source>
        <dbReference type="ARBA" id="ARBA00022741"/>
    </source>
</evidence>
<evidence type="ECO:0000259" key="10">
    <source>
        <dbReference type="Pfam" id="PF08245"/>
    </source>
</evidence>
<evidence type="ECO:0000256" key="2">
    <source>
        <dbReference type="ARBA" id="ARBA00004752"/>
    </source>
</evidence>
<dbReference type="PANTHER" id="PTHR43692">
    <property type="entry name" value="UDP-N-ACETYLMURAMOYLALANINE--D-GLUTAMATE LIGASE"/>
    <property type="match status" value="1"/>
</dbReference>
<dbReference type="OrthoDB" id="9809796at2"/>
<dbReference type="EC" id="6.3.2.9" evidence="7 8"/>
<sequence>MSILPYFIQNNDLAGKDVTVLGLGKFGGGVATVRFLAERGARVTVIDAKSAQALQDSLQKLEDCPEVTFQLGDQSPELTDIDLLVVNPAIPPGHALLRNATQQRIPVSSEIELFWQLNPGRVIGVTGSNGKSTTTAMIYNLLQAAGQRCWLGGNIGISLLPELEQIQSEDWVVLELSSFQLEALNRIQVSPQIAVVTNFSPNHLDWHQALTHYRQAKQTIMRWQNETDVAVLNQDDLELQTWQTPGDIFYFGTHAELAPDLFVDQDQFQFKDQKLALSPELEVPGSHNRWNAAAAILACRAAGIADHALKQGLESFTGLPHRLEFLGEFQQRKFYNDSLATTPESVICALEAFHNNPVILLAGGSNKQVDLTKFVEKLLTGTKATALMGQTGKLMHELLQERQDAIQESELAVMSLPQTSFEAAFDWAFQQSAPGDVILLSPGCASYDWFSSFVERGERFTALFRQLSDGV</sequence>
<dbReference type="GO" id="GO:0008764">
    <property type="term" value="F:UDP-N-acetylmuramoylalanine-D-glutamate ligase activity"/>
    <property type="evidence" value="ECO:0007669"/>
    <property type="project" value="UniProtKB-UniRule"/>
</dbReference>
<dbReference type="InterPro" id="IPR005762">
    <property type="entry name" value="MurD"/>
</dbReference>
<feature type="domain" description="Mur ligase central" evidence="10">
    <location>
        <begin position="125"/>
        <end position="298"/>
    </location>
</feature>
<reference evidence="11 12" key="1">
    <citation type="submission" date="2019-02" db="EMBL/GenBank/DDBJ databases">
        <title>Deep-cultivation of Planctomycetes and their phenomic and genomic characterization uncovers novel biology.</title>
        <authorList>
            <person name="Wiegand S."/>
            <person name="Jogler M."/>
            <person name="Boedeker C."/>
            <person name="Pinto D."/>
            <person name="Vollmers J."/>
            <person name="Rivas-Marin E."/>
            <person name="Kohn T."/>
            <person name="Peeters S.H."/>
            <person name="Heuer A."/>
            <person name="Rast P."/>
            <person name="Oberbeckmann S."/>
            <person name="Bunk B."/>
            <person name="Jeske O."/>
            <person name="Meyerdierks A."/>
            <person name="Storesund J.E."/>
            <person name="Kallscheuer N."/>
            <person name="Luecker S."/>
            <person name="Lage O.M."/>
            <person name="Pohl T."/>
            <person name="Merkel B.J."/>
            <person name="Hornburger P."/>
            <person name="Mueller R.-W."/>
            <person name="Bruemmer F."/>
            <person name="Labrenz M."/>
            <person name="Spormann A.M."/>
            <person name="Op den Camp H."/>
            <person name="Overmann J."/>
            <person name="Amann R."/>
            <person name="Jetten M.S.M."/>
            <person name="Mascher T."/>
            <person name="Medema M.H."/>
            <person name="Devos D.P."/>
            <person name="Kaster A.-K."/>
            <person name="Ovreas L."/>
            <person name="Rohde M."/>
            <person name="Galperin M.Y."/>
            <person name="Jogler C."/>
        </authorList>
    </citation>
    <scope>NUCLEOTIDE SEQUENCE [LARGE SCALE GENOMIC DNA]</scope>
    <source>
        <strain evidence="11 12">Pan161</strain>
    </source>
</reference>
<keyword evidence="12" id="KW-1185">Reference proteome</keyword>
<dbReference type="KEGG" id="gax:Pan161_05400"/>
<evidence type="ECO:0000256" key="4">
    <source>
        <dbReference type="ARBA" id="ARBA00022598"/>
    </source>
</evidence>
<evidence type="ECO:0000256" key="7">
    <source>
        <dbReference type="HAMAP-Rule" id="MF_00639"/>
    </source>
</evidence>
<dbReference type="HAMAP" id="MF_00639">
    <property type="entry name" value="MurD"/>
    <property type="match status" value="1"/>
</dbReference>
<dbReference type="GO" id="GO:0008360">
    <property type="term" value="P:regulation of cell shape"/>
    <property type="evidence" value="ECO:0007669"/>
    <property type="project" value="UniProtKB-KW"/>
</dbReference>
<dbReference type="InterPro" id="IPR013221">
    <property type="entry name" value="Mur_ligase_cen"/>
</dbReference>
<dbReference type="GO" id="GO:0005524">
    <property type="term" value="F:ATP binding"/>
    <property type="evidence" value="ECO:0007669"/>
    <property type="project" value="UniProtKB-UniRule"/>
</dbReference>
<comment type="similarity">
    <text evidence="7">Belongs to the MurCDEF family.</text>
</comment>
<comment type="catalytic activity">
    <reaction evidence="7 8">
        <text>UDP-N-acetyl-alpha-D-muramoyl-L-alanine + D-glutamate + ATP = UDP-N-acetyl-alpha-D-muramoyl-L-alanyl-D-glutamate + ADP + phosphate + H(+)</text>
        <dbReference type="Rhea" id="RHEA:16429"/>
        <dbReference type="ChEBI" id="CHEBI:15378"/>
        <dbReference type="ChEBI" id="CHEBI:29986"/>
        <dbReference type="ChEBI" id="CHEBI:30616"/>
        <dbReference type="ChEBI" id="CHEBI:43474"/>
        <dbReference type="ChEBI" id="CHEBI:83898"/>
        <dbReference type="ChEBI" id="CHEBI:83900"/>
        <dbReference type="ChEBI" id="CHEBI:456216"/>
        <dbReference type="EC" id="6.3.2.9"/>
    </reaction>
</comment>
<feature type="domain" description="Mur ligase C-terminal" evidence="9">
    <location>
        <begin position="321"/>
        <end position="442"/>
    </location>
</feature>
<evidence type="ECO:0000256" key="6">
    <source>
        <dbReference type="ARBA" id="ARBA00022840"/>
    </source>
</evidence>
<comment type="pathway">
    <text evidence="2 7 8">Cell wall biogenesis; peptidoglycan biosynthesis.</text>
</comment>
<proteinExistence type="inferred from homology"/>
<dbReference type="GO" id="GO:0009252">
    <property type="term" value="P:peptidoglycan biosynthetic process"/>
    <property type="evidence" value="ECO:0007669"/>
    <property type="project" value="UniProtKB-UniRule"/>
</dbReference>
<gene>
    <name evidence="7 11" type="primary">murD</name>
    <name evidence="11" type="ORF">Pan161_05400</name>
</gene>
<evidence type="ECO:0000256" key="3">
    <source>
        <dbReference type="ARBA" id="ARBA00022490"/>
    </source>
</evidence>
<protein>
    <recommendedName>
        <fullName evidence="7 8">UDP-N-acetylmuramoylalanine--D-glutamate ligase</fullName>
        <ecNumber evidence="7 8">6.3.2.9</ecNumber>
    </recommendedName>
    <alternativeName>
        <fullName evidence="7">D-glutamic acid-adding enzyme</fullName>
    </alternativeName>
    <alternativeName>
        <fullName evidence="7">UDP-N-acetylmuramoyl-L-alanyl-D-glutamate synthetase</fullName>
    </alternativeName>
</protein>
<dbReference type="InterPro" id="IPR004101">
    <property type="entry name" value="Mur_ligase_C"/>
</dbReference>